<protein>
    <submittedName>
        <fullName evidence="1">Uncharacterized protein</fullName>
    </submittedName>
</protein>
<proteinExistence type="predicted"/>
<organism evidence="1 2">
    <name type="scientific">Hymenoscyphus fraxineus</name>
    <dbReference type="NCBI Taxonomy" id="746836"/>
    <lineage>
        <taxon>Eukaryota</taxon>
        <taxon>Fungi</taxon>
        <taxon>Dikarya</taxon>
        <taxon>Ascomycota</taxon>
        <taxon>Pezizomycotina</taxon>
        <taxon>Leotiomycetes</taxon>
        <taxon>Helotiales</taxon>
        <taxon>Helotiaceae</taxon>
        <taxon>Hymenoscyphus</taxon>
    </lineage>
</organism>
<reference evidence="1" key="1">
    <citation type="submission" date="2021-07" db="EMBL/GenBank/DDBJ databases">
        <authorList>
            <person name="Durling M."/>
        </authorList>
    </citation>
    <scope>NUCLEOTIDE SEQUENCE</scope>
</reference>
<gene>
    <name evidence="1" type="ORF">HYFRA_00009315</name>
</gene>
<name>A0A9N9L0Y8_9HELO</name>
<keyword evidence="2" id="KW-1185">Reference proteome</keyword>
<evidence type="ECO:0000313" key="2">
    <source>
        <dbReference type="Proteomes" id="UP000696280"/>
    </source>
</evidence>
<dbReference type="Proteomes" id="UP000696280">
    <property type="component" value="Unassembled WGS sequence"/>
</dbReference>
<dbReference type="EMBL" id="CAJVRL010000077">
    <property type="protein sequence ID" value="CAG8957114.1"/>
    <property type="molecule type" value="Genomic_DNA"/>
</dbReference>
<dbReference type="AlphaFoldDB" id="A0A9N9L0Y8"/>
<accession>A0A9N9L0Y8</accession>
<comment type="caution">
    <text evidence="1">The sequence shown here is derived from an EMBL/GenBank/DDBJ whole genome shotgun (WGS) entry which is preliminary data.</text>
</comment>
<evidence type="ECO:0000313" key="1">
    <source>
        <dbReference type="EMBL" id="CAG8957114.1"/>
    </source>
</evidence>
<sequence length="158" mass="18321">MYGVRSCQFQLEAEKVQKERDRWKKRKEVVRLMNVGVSESVSMSVVVQKMLDIQYHGDDPGPLRYWDRQKQTNEWPNPIDWEKANMDKSSTAGAEVLLSRMDGVLSQHDRYHHLRSRLGACWVVHSNSAAQRRIAGAGAPSREPWKLFKRPEGRLFQG</sequence>